<proteinExistence type="inferred from homology"/>
<feature type="domain" description="Threonine/serine exporter-like N-terminal" evidence="8">
    <location>
        <begin position="10"/>
        <end position="247"/>
    </location>
</feature>
<sequence length="255" mass="27247">MDIDKILHLSAYAGQLMLESGAETYRIEETICKICSSYGLENLQTLVIPKGIFVSVCEGLSQSHTVVLKVEKRSWNIEKVAKINNLSRSLQKGTYSMDELYEELKSIEQCKTFGLLTQTLAGAVAAACFSVLFGSNLKDFICTFFIGIAIQLFGYLGGILSINSFFMNALSGCLGGFLALLGVSLGLGDHVDKVTIGSIMLLVPGLVITNAIRDTISGDLLSGLIRAAEAFLIAISIAIGTGLSLTIWISIFGGA</sequence>
<feature type="transmembrane region" description="Helical" evidence="7">
    <location>
        <begin position="169"/>
        <end position="188"/>
    </location>
</feature>
<organism evidence="9 10">
    <name type="scientific">Clostridium frigidicarnis</name>
    <dbReference type="NCBI Taxonomy" id="84698"/>
    <lineage>
        <taxon>Bacteria</taxon>
        <taxon>Bacillati</taxon>
        <taxon>Bacillota</taxon>
        <taxon>Clostridia</taxon>
        <taxon>Eubacteriales</taxon>
        <taxon>Clostridiaceae</taxon>
        <taxon>Clostridium</taxon>
    </lineage>
</organism>
<evidence type="ECO:0000256" key="1">
    <source>
        <dbReference type="ARBA" id="ARBA00004651"/>
    </source>
</evidence>
<evidence type="ECO:0000313" key="10">
    <source>
        <dbReference type="Proteomes" id="UP000198619"/>
    </source>
</evidence>
<evidence type="ECO:0000256" key="5">
    <source>
        <dbReference type="ARBA" id="ARBA00023136"/>
    </source>
</evidence>
<feature type="transmembrane region" description="Helical" evidence="7">
    <location>
        <begin position="113"/>
        <end position="134"/>
    </location>
</feature>
<name>A0A1I0ZWL7_9CLOT</name>
<evidence type="ECO:0000256" key="2">
    <source>
        <dbReference type="ARBA" id="ARBA00022475"/>
    </source>
</evidence>
<feature type="transmembrane region" description="Helical" evidence="7">
    <location>
        <begin position="224"/>
        <end position="251"/>
    </location>
</feature>
<keyword evidence="2" id="KW-1003">Cell membrane</keyword>
<dbReference type="RefSeq" id="WP_090042330.1">
    <property type="nucleotide sequence ID" value="NZ_FOKI01000026.1"/>
</dbReference>
<evidence type="ECO:0000313" key="9">
    <source>
        <dbReference type="EMBL" id="SFB29742.1"/>
    </source>
</evidence>
<evidence type="ECO:0000256" key="4">
    <source>
        <dbReference type="ARBA" id="ARBA00022989"/>
    </source>
</evidence>
<comment type="subcellular location">
    <subcellularLocation>
        <location evidence="1">Cell membrane</location>
        <topology evidence="1">Multi-pass membrane protein</topology>
    </subcellularLocation>
</comment>
<keyword evidence="10" id="KW-1185">Reference proteome</keyword>
<feature type="transmembrane region" description="Helical" evidence="7">
    <location>
        <begin position="140"/>
        <end position="162"/>
    </location>
</feature>
<dbReference type="PANTHER" id="PTHR34390:SF2">
    <property type="entry name" value="SUCCINATE TRANSPORTER SUBUNIT YJJP-RELATED"/>
    <property type="match status" value="1"/>
</dbReference>
<comment type="similarity">
    <text evidence="6">Belongs to the ThrE exporter (TC 2.A.79) family.</text>
</comment>
<protein>
    <submittedName>
        <fullName evidence="9">Uncharacterized membrane protein YjjP, DUF1212 family</fullName>
    </submittedName>
</protein>
<reference evidence="9 10" key="1">
    <citation type="submission" date="2016-10" db="EMBL/GenBank/DDBJ databases">
        <authorList>
            <person name="de Groot N.N."/>
        </authorList>
    </citation>
    <scope>NUCLEOTIDE SEQUENCE [LARGE SCALE GENOMIC DNA]</scope>
    <source>
        <strain evidence="9 10">DSM 12271</strain>
    </source>
</reference>
<evidence type="ECO:0000256" key="7">
    <source>
        <dbReference type="SAM" id="Phobius"/>
    </source>
</evidence>
<dbReference type="InterPro" id="IPR050539">
    <property type="entry name" value="ThrE_Dicarb/AminoAcid_Exp"/>
</dbReference>
<dbReference type="Proteomes" id="UP000198619">
    <property type="component" value="Unassembled WGS sequence"/>
</dbReference>
<keyword evidence="4 7" id="KW-1133">Transmembrane helix</keyword>
<gene>
    <name evidence="9" type="ORF">SAMN04488528_102622</name>
</gene>
<dbReference type="STRING" id="84698.SAMN04488528_102622"/>
<dbReference type="EMBL" id="FOKI01000026">
    <property type="protein sequence ID" value="SFB29742.1"/>
    <property type="molecule type" value="Genomic_DNA"/>
</dbReference>
<evidence type="ECO:0000256" key="6">
    <source>
        <dbReference type="ARBA" id="ARBA00034125"/>
    </source>
</evidence>
<dbReference type="GO" id="GO:0022857">
    <property type="term" value="F:transmembrane transporter activity"/>
    <property type="evidence" value="ECO:0007669"/>
    <property type="project" value="InterPro"/>
</dbReference>
<evidence type="ECO:0000259" key="8">
    <source>
        <dbReference type="Pfam" id="PF06738"/>
    </source>
</evidence>
<keyword evidence="3 7" id="KW-0812">Transmembrane</keyword>
<dbReference type="PANTHER" id="PTHR34390">
    <property type="entry name" value="UPF0442 PROTEIN YJJB-RELATED"/>
    <property type="match status" value="1"/>
</dbReference>
<dbReference type="GO" id="GO:0015744">
    <property type="term" value="P:succinate transport"/>
    <property type="evidence" value="ECO:0007669"/>
    <property type="project" value="TreeGrafter"/>
</dbReference>
<dbReference type="GO" id="GO:0005886">
    <property type="term" value="C:plasma membrane"/>
    <property type="evidence" value="ECO:0007669"/>
    <property type="project" value="UniProtKB-SubCell"/>
</dbReference>
<accession>A0A1I0ZWL7</accession>
<dbReference type="OrthoDB" id="9813917at2"/>
<feature type="transmembrane region" description="Helical" evidence="7">
    <location>
        <begin position="194"/>
        <end position="212"/>
    </location>
</feature>
<dbReference type="InterPro" id="IPR010619">
    <property type="entry name" value="ThrE-like_N"/>
</dbReference>
<dbReference type="AlphaFoldDB" id="A0A1I0ZWL7"/>
<dbReference type="Pfam" id="PF06738">
    <property type="entry name" value="ThrE"/>
    <property type="match status" value="1"/>
</dbReference>
<evidence type="ECO:0000256" key="3">
    <source>
        <dbReference type="ARBA" id="ARBA00022692"/>
    </source>
</evidence>
<keyword evidence="5 7" id="KW-0472">Membrane</keyword>